<evidence type="ECO:0000256" key="6">
    <source>
        <dbReference type="ARBA" id="ARBA00022723"/>
    </source>
</evidence>
<feature type="region of interest" description="Disordered" evidence="12">
    <location>
        <begin position="437"/>
        <end position="457"/>
    </location>
</feature>
<dbReference type="PANTHER" id="PTHR43782:SF2">
    <property type="entry name" value="ARGINASE-1"/>
    <property type="match status" value="1"/>
</dbReference>
<dbReference type="GO" id="GO:0000050">
    <property type="term" value="P:urea cycle"/>
    <property type="evidence" value="ECO:0007669"/>
    <property type="project" value="UniProtKB-UniPathway"/>
</dbReference>
<evidence type="ECO:0000256" key="3">
    <source>
        <dbReference type="ARBA" id="ARBA00012168"/>
    </source>
</evidence>
<protein>
    <recommendedName>
        <fullName evidence="3">arginase</fullName>
        <ecNumber evidence="3">3.5.3.1</ecNumber>
    </recommendedName>
</protein>
<dbReference type="InterPro" id="IPR020855">
    <property type="entry name" value="Ureohydrolase_Mn_BS"/>
</dbReference>
<dbReference type="FunFam" id="3.40.800.10:FF:000012">
    <property type="entry name" value="Arginase"/>
    <property type="match status" value="1"/>
</dbReference>
<dbReference type="InterPro" id="IPR023696">
    <property type="entry name" value="Ureohydrolase_dom_sf"/>
</dbReference>
<dbReference type="GO" id="GO:0030145">
    <property type="term" value="F:manganese ion binding"/>
    <property type="evidence" value="ECO:0007669"/>
    <property type="project" value="TreeGrafter"/>
</dbReference>
<evidence type="ECO:0000256" key="5">
    <source>
        <dbReference type="ARBA" id="ARBA00022503"/>
    </source>
</evidence>
<comment type="caution">
    <text evidence="13">The sequence shown here is derived from an EMBL/GenBank/DDBJ whole genome shotgun (WGS) entry which is preliminary data.</text>
</comment>
<dbReference type="NCBIfam" id="TIGR01229">
    <property type="entry name" value="rocF_arginase"/>
    <property type="match status" value="1"/>
</dbReference>
<dbReference type="PANTHER" id="PTHR43782">
    <property type="entry name" value="ARGINASE"/>
    <property type="match status" value="1"/>
</dbReference>
<evidence type="ECO:0000256" key="12">
    <source>
        <dbReference type="SAM" id="MobiDB-lite"/>
    </source>
</evidence>
<keyword evidence="6" id="KW-0479">Metal-binding</keyword>
<dbReference type="UniPathway" id="UPA00158">
    <property type="reaction ID" value="UER00270"/>
</dbReference>
<feature type="non-terminal residue" evidence="13">
    <location>
        <position position="1"/>
    </location>
</feature>
<dbReference type="CDD" id="cd09989">
    <property type="entry name" value="Arginase"/>
    <property type="match status" value="1"/>
</dbReference>
<keyword evidence="4" id="KW-0835">Urea cycle</keyword>
<evidence type="ECO:0000256" key="10">
    <source>
        <dbReference type="PROSITE-ProRule" id="PRU00742"/>
    </source>
</evidence>
<comment type="pathway">
    <text evidence="2">Nitrogen metabolism; urea cycle; L-ornithine and urea from L-arginine: step 1/1.</text>
</comment>
<sequence length="484" mass="52703">AVKPLESPPSPLTSYRVYERLAGFRIHHQSVGMKGARSLQQLSLTVKRSLHHHHPPPQQHSVGIIGAPFSKGQSKDGVDCAPNKLRAAGLLDRLQQQGCAVKDYGNLTFENVALDEPVNGSKSVRTVGSANQRLSEAVKAVKRDGHTAVILGGDHSLAIGSIHGHTAAVGPVSVVWVDAHADINTPLTSNTGNVHGQPMSYLLYELQSKLPPLPNFSWMKPCVSSRDLVYIGLRDVDPAEHYIMKLLAVKAFSMTQVDRLGMAKVMEETCDYLWDRAKKPIHLSYDIDAIDPSITPATGTPVVGGLTYREGVYITEYLCQTGTSNAATVTPHSSPCRILPNRTGPSSGLLSAVDLVEVNPLRGRTEDDVHSTVSTAVDLLLGCFGRRREGNHLPDYSLPEPTDVGEDSGAPCLHVAHLQQEGGRRSAESLRAITETRASWKTEQRTHVEQPGGDPVPGSQLLERVRLIFLQHRQGTLTRSNLYW</sequence>
<dbReference type="EC" id="3.5.3.1" evidence="3"/>
<evidence type="ECO:0000256" key="11">
    <source>
        <dbReference type="RuleBase" id="RU003684"/>
    </source>
</evidence>
<keyword evidence="7 11" id="KW-0378">Hydrolase</keyword>
<dbReference type="GO" id="GO:0005829">
    <property type="term" value="C:cytosol"/>
    <property type="evidence" value="ECO:0007669"/>
    <property type="project" value="TreeGrafter"/>
</dbReference>
<organism evidence="13 14">
    <name type="scientific">Gambusia affinis</name>
    <name type="common">Western mosquitofish</name>
    <name type="synonym">Heterandria affinis</name>
    <dbReference type="NCBI Taxonomy" id="33528"/>
    <lineage>
        <taxon>Eukaryota</taxon>
        <taxon>Metazoa</taxon>
        <taxon>Chordata</taxon>
        <taxon>Craniata</taxon>
        <taxon>Vertebrata</taxon>
        <taxon>Euteleostomi</taxon>
        <taxon>Actinopterygii</taxon>
        <taxon>Neopterygii</taxon>
        <taxon>Teleostei</taxon>
        <taxon>Neoteleostei</taxon>
        <taxon>Acanthomorphata</taxon>
        <taxon>Ovalentaria</taxon>
        <taxon>Atherinomorphae</taxon>
        <taxon>Cyprinodontiformes</taxon>
        <taxon>Poeciliidae</taxon>
        <taxon>Poeciliinae</taxon>
        <taxon>Gambusia</taxon>
    </lineage>
</organism>
<evidence type="ECO:0000256" key="4">
    <source>
        <dbReference type="ARBA" id="ARBA00022436"/>
    </source>
</evidence>
<gene>
    <name evidence="13" type="ORF">CCH79_00003432</name>
</gene>
<keyword evidence="5" id="KW-0056">Arginine metabolism</keyword>
<dbReference type="SUPFAM" id="SSF52768">
    <property type="entry name" value="Arginase/deacetylase"/>
    <property type="match status" value="1"/>
</dbReference>
<dbReference type="GO" id="GO:0006525">
    <property type="term" value="P:arginine metabolic process"/>
    <property type="evidence" value="ECO:0007669"/>
    <property type="project" value="UniProtKB-KW"/>
</dbReference>
<feature type="compositionally biased region" description="Basic and acidic residues" evidence="12">
    <location>
        <begin position="438"/>
        <end position="448"/>
    </location>
</feature>
<dbReference type="InterPro" id="IPR006035">
    <property type="entry name" value="Ureohydrolase"/>
</dbReference>
<name>A0A315VGT0_GAMAF</name>
<comment type="similarity">
    <text evidence="10 11">Belongs to the arginase family.</text>
</comment>
<evidence type="ECO:0000256" key="2">
    <source>
        <dbReference type="ARBA" id="ARBA00005098"/>
    </source>
</evidence>
<dbReference type="Proteomes" id="UP000250572">
    <property type="component" value="Unassembled WGS sequence"/>
</dbReference>
<comment type="cofactor">
    <cofactor evidence="1">
        <name>Mn(2+)</name>
        <dbReference type="ChEBI" id="CHEBI:29035"/>
    </cofactor>
</comment>
<keyword evidence="14" id="KW-1185">Reference proteome</keyword>
<accession>A0A315VGT0</accession>
<reference evidence="13 14" key="1">
    <citation type="journal article" date="2018" name="G3 (Bethesda)">
        <title>A High-Quality Reference Genome for the Invasive Mosquitofish Gambusia affinis Using a Chicago Library.</title>
        <authorList>
            <person name="Hoffberg S.L."/>
            <person name="Troendle N.J."/>
            <person name="Glenn T.C."/>
            <person name="Mahmud O."/>
            <person name="Louha S."/>
            <person name="Chalopin D."/>
            <person name="Bennetzen J.L."/>
            <person name="Mauricio R."/>
        </authorList>
    </citation>
    <scope>NUCLEOTIDE SEQUENCE [LARGE SCALE GENOMIC DNA]</scope>
    <source>
        <strain evidence="13">NE01/NJP1002.9</strain>
        <tissue evidence="13">Muscle</tissue>
    </source>
</reference>
<evidence type="ECO:0000313" key="13">
    <source>
        <dbReference type="EMBL" id="PWA21460.1"/>
    </source>
</evidence>
<dbReference type="AlphaFoldDB" id="A0A315VGT0"/>
<keyword evidence="8" id="KW-0464">Manganese</keyword>
<evidence type="ECO:0000256" key="7">
    <source>
        <dbReference type="ARBA" id="ARBA00022801"/>
    </source>
</evidence>
<dbReference type="PROSITE" id="PS01053">
    <property type="entry name" value="ARGINASE_1"/>
    <property type="match status" value="1"/>
</dbReference>
<evidence type="ECO:0000313" key="14">
    <source>
        <dbReference type="Proteomes" id="UP000250572"/>
    </source>
</evidence>
<dbReference type="InterPro" id="IPR014033">
    <property type="entry name" value="Arginase"/>
</dbReference>
<dbReference type="Gene3D" id="3.40.800.10">
    <property type="entry name" value="Ureohydrolase domain"/>
    <property type="match status" value="1"/>
</dbReference>
<evidence type="ECO:0000256" key="9">
    <source>
        <dbReference type="ARBA" id="ARBA00047391"/>
    </source>
</evidence>
<evidence type="ECO:0000256" key="8">
    <source>
        <dbReference type="ARBA" id="ARBA00023211"/>
    </source>
</evidence>
<feature type="non-terminal residue" evidence="13">
    <location>
        <position position="484"/>
    </location>
</feature>
<dbReference type="GO" id="GO:0005634">
    <property type="term" value="C:nucleus"/>
    <property type="evidence" value="ECO:0007669"/>
    <property type="project" value="TreeGrafter"/>
</dbReference>
<comment type="catalytic activity">
    <reaction evidence="9">
        <text>L-arginine + H2O = urea + L-ornithine</text>
        <dbReference type="Rhea" id="RHEA:20569"/>
        <dbReference type="ChEBI" id="CHEBI:15377"/>
        <dbReference type="ChEBI" id="CHEBI:16199"/>
        <dbReference type="ChEBI" id="CHEBI:32682"/>
        <dbReference type="ChEBI" id="CHEBI:46911"/>
        <dbReference type="EC" id="3.5.3.1"/>
    </reaction>
</comment>
<proteinExistence type="inferred from homology"/>
<dbReference type="STRING" id="33528.ENSGAFP00000022786"/>
<dbReference type="PRINTS" id="PR00116">
    <property type="entry name" value="ARGINASE"/>
</dbReference>
<dbReference type="Pfam" id="PF00491">
    <property type="entry name" value="Arginase"/>
    <property type="match status" value="1"/>
</dbReference>
<dbReference type="PROSITE" id="PS51409">
    <property type="entry name" value="ARGINASE_2"/>
    <property type="match status" value="1"/>
</dbReference>
<evidence type="ECO:0000256" key="1">
    <source>
        <dbReference type="ARBA" id="ARBA00001936"/>
    </source>
</evidence>
<dbReference type="GO" id="GO:0004053">
    <property type="term" value="F:arginase activity"/>
    <property type="evidence" value="ECO:0007669"/>
    <property type="project" value="UniProtKB-EC"/>
</dbReference>
<dbReference type="EMBL" id="NHOQ01001904">
    <property type="protein sequence ID" value="PWA21460.1"/>
    <property type="molecule type" value="Genomic_DNA"/>
</dbReference>